<dbReference type="Proteomes" id="UP000298652">
    <property type="component" value="Chromosome 1"/>
</dbReference>
<proteinExistence type="predicted"/>
<dbReference type="OMA" id="ACRYSQQ"/>
<name>A0A4U6WCE1_SETVI</name>
<accession>A0A4U6WCE1</accession>
<sequence>MACRYSQQVWHTVSQILGILNTTLAQNVSLLDWWLTKRNGLNKVQKKGLDSTFMLVSWRIWKERND</sequence>
<keyword evidence="2" id="KW-1185">Reference proteome</keyword>
<reference evidence="1" key="1">
    <citation type="submission" date="2019-03" db="EMBL/GenBank/DDBJ databases">
        <title>WGS assembly of Setaria viridis.</title>
        <authorList>
            <person name="Huang P."/>
            <person name="Jenkins J."/>
            <person name="Grimwood J."/>
            <person name="Barry K."/>
            <person name="Healey A."/>
            <person name="Mamidi S."/>
            <person name="Sreedasyam A."/>
            <person name="Shu S."/>
            <person name="Feldman M."/>
            <person name="Wu J."/>
            <person name="Yu Y."/>
            <person name="Chen C."/>
            <person name="Johnson J."/>
            <person name="Rokhsar D."/>
            <person name="Baxter I."/>
            <person name="Schmutz J."/>
            <person name="Brutnell T."/>
            <person name="Kellogg E."/>
        </authorList>
    </citation>
    <scope>NUCLEOTIDE SEQUENCE [LARGE SCALE GENOMIC DNA]</scope>
</reference>
<organism evidence="1 2">
    <name type="scientific">Setaria viridis</name>
    <name type="common">Green bristlegrass</name>
    <name type="synonym">Setaria italica subsp. viridis</name>
    <dbReference type="NCBI Taxonomy" id="4556"/>
    <lineage>
        <taxon>Eukaryota</taxon>
        <taxon>Viridiplantae</taxon>
        <taxon>Streptophyta</taxon>
        <taxon>Embryophyta</taxon>
        <taxon>Tracheophyta</taxon>
        <taxon>Spermatophyta</taxon>
        <taxon>Magnoliopsida</taxon>
        <taxon>Liliopsida</taxon>
        <taxon>Poales</taxon>
        <taxon>Poaceae</taxon>
        <taxon>PACMAD clade</taxon>
        <taxon>Panicoideae</taxon>
        <taxon>Panicodae</taxon>
        <taxon>Paniceae</taxon>
        <taxon>Cenchrinae</taxon>
        <taxon>Setaria</taxon>
    </lineage>
</organism>
<dbReference type="EMBL" id="CM016552">
    <property type="protein sequence ID" value="TKW40430.1"/>
    <property type="molecule type" value="Genomic_DNA"/>
</dbReference>
<evidence type="ECO:0000313" key="2">
    <source>
        <dbReference type="Proteomes" id="UP000298652"/>
    </source>
</evidence>
<gene>
    <name evidence="1" type="ORF">SEVIR_1G245900v2</name>
</gene>
<protein>
    <submittedName>
        <fullName evidence="1">Uncharacterized protein</fullName>
    </submittedName>
</protein>
<evidence type="ECO:0000313" key="1">
    <source>
        <dbReference type="EMBL" id="TKW40430.1"/>
    </source>
</evidence>
<dbReference type="AlphaFoldDB" id="A0A4U6WCE1"/>
<dbReference type="Gramene" id="TKW40430">
    <property type="protein sequence ID" value="TKW40430"/>
    <property type="gene ID" value="SEVIR_1G245900v2"/>
</dbReference>